<reference evidence="17" key="1">
    <citation type="journal article" date="2021" name="PeerJ">
        <title>Extensive microbial diversity within the chicken gut microbiome revealed by metagenomics and culture.</title>
        <authorList>
            <person name="Gilroy R."/>
            <person name="Ravi A."/>
            <person name="Getino M."/>
            <person name="Pursley I."/>
            <person name="Horton D.L."/>
            <person name="Alikhan N.F."/>
            <person name="Baker D."/>
            <person name="Gharbi K."/>
            <person name="Hall N."/>
            <person name="Watson M."/>
            <person name="Adriaenssens E.M."/>
            <person name="Foster-Nyarko E."/>
            <person name="Jarju S."/>
            <person name="Secka A."/>
            <person name="Antonio M."/>
            <person name="Oren A."/>
            <person name="Chaudhuri R.R."/>
            <person name="La Ragione R."/>
            <person name="Hildebrand F."/>
            <person name="Pallen M.J."/>
        </authorList>
    </citation>
    <scope>NUCLEOTIDE SEQUENCE</scope>
    <source>
        <strain evidence="17">ChiGjej4B4-7305</strain>
    </source>
</reference>
<keyword evidence="9 13" id="KW-0560">Oxidoreductase</keyword>
<evidence type="ECO:0000256" key="6">
    <source>
        <dbReference type="ARBA" id="ARBA00022630"/>
    </source>
</evidence>
<comment type="caution">
    <text evidence="17">The sequence shown here is derived from an EMBL/GenBank/DDBJ whole genome shotgun (WGS) entry which is preliminary data.</text>
</comment>
<evidence type="ECO:0000256" key="5">
    <source>
        <dbReference type="ARBA" id="ARBA00021901"/>
    </source>
</evidence>
<feature type="domain" description="FAD-dependent oxidoreductase 2 FAD-binding" evidence="15">
    <location>
        <begin position="4"/>
        <end position="371"/>
    </location>
</feature>
<dbReference type="Gene3D" id="3.50.50.60">
    <property type="entry name" value="FAD/NAD(P)-binding domain"/>
    <property type="match status" value="1"/>
</dbReference>
<dbReference type="InterPro" id="IPR036188">
    <property type="entry name" value="FAD/NAD-bd_sf"/>
</dbReference>
<comment type="cofactor">
    <cofactor evidence="1 13">
        <name>FAD</name>
        <dbReference type="ChEBI" id="CHEBI:57692"/>
    </cofactor>
</comment>
<sequence length="534" mass="54469">MPRVLIVGTGIAGLTTALSLAGRAEVTVVTKAAATVSNTSKAQGGIAAVTSADDQVSLHVQDTLTAGAGWSDPAAAEVLCAEGPARIADLIEAGVRFDRADDGVLARGLEAAHSRARVLHAGGDATGAAIAGGLLAAAARAGVRVRERVLVTELLHAGGRVVGAQLTDLTTGAVESHRSDAVVLATGGAGQLYPCTSNPEVATGDGVALAARAGAGLADLELYQFHPTTLALPGNFLVSEAVRGEGAVLRDVTGQRFMTEVHPDAELAPRDVVARAVAAQLRRTGAPVTLDATALGEEYLRRRFPSIDAAVRAAGLDWAREPVPITPAAHYWMGGVATDLWGRTSVPGLLAVGEVACTRVHGANRLASNSLLEGAVFGHRAARVLLGDEAAAEGPVGPQWPDLVHSDALTHAPAGADGRPADAPAGAPPTASAEALGGFSRAALQELMWTRAGLIRTEDSLARATTVLDAWAAGGGPISAVDPLRAHEDANLLLLARLLTRSARARTTSLGAHFRSDTAAEALLPSPELVLETH</sequence>
<evidence type="ECO:0000256" key="3">
    <source>
        <dbReference type="ARBA" id="ARBA00008562"/>
    </source>
</evidence>
<dbReference type="PANTHER" id="PTHR42716:SF2">
    <property type="entry name" value="L-ASPARTATE OXIDASE, CHLOROPLASTIC"/>
    <property type="match status" value="1"/>
</dbReference>
<gene>
    <name evidence="17" type="primary">nadB</name>
    <name evidence="17" type="ORF">H9815_07595</name>
</gene>
<dbReference type="GO" id="GO:0033765">
    <property type="term" value="F:steroid dehydrogenase activity, acting on the CH-CH group of donors"/>
    <property type="evidence" value="ECO:0007669"/>
    <property type="project" value="UniProtKB-ARBA"/>
</dbReference>
<keyword evidence="8 13" id="KW-0274">FAD</keyword>
<evidence type="ECO:0000259" key="16">
    <source>
        <dbReference type="Pfam" id="PF02910"/>
    </source>
</evidence>
<dbReference type="FunFam" id="3.90.700.10:FF:000002">
    <property type="entry name" value="L-aspartate oxidase"/>
    <property type="match status" value="1"/>
</dbReference>
<dbReference type="InterPro" id="IPR015939">
    <property type="entry name" value="Fum_Rdtase/Succ_DH_flav-like_C"/>
</dbReference>
<name>A0A9D2EE52_9MICO</name>
<dbReference type="Gene3D" id="3.90.700.10">
    <property type="entry name" value="Succinate dehydrogenase/fumarate reductase flavoprotein, catalytic domain"/>
    <property type="match status" value="1"/>
</dbReference>
<dbReference type="SUPFAM" id="SSF46977">
    <property type="entry name" value="Succinate dehydrogenase/fumarate reductase flavoprotein C-terminal domain"/>
    <property type="match status" value="1"/>
</dbReference>
<accession>A0A9D2EE52</accession>
<dbReference type="GO" id="GO:0005737">
    <property type="term" value="C:cytoplasm"/>
    <property type="evidence" value="ECO:0007669"/>
    <property type="project" value="UniProtKB-SubCell"/>
</dbReference>
<dbReference type="Pfam" id="PF00890">
    <property type="entry name" value="FAD_binding_2"/>
    <property type="match status" value="1"/>
</dbReference>
<dbReference type="InterPro" id="IPR037099">
    <property type="entry name" value="Fum_R/Succ_DH_flav-like_C_sf"/>
</dbReference>
<comment type="similarity">
    <text evidence="3 13">Belongs to the FAD-dependent oxidoreductase 2 family. NadB subfamily.</text>
</comment>
<dbReference type="GO" id="GO:0008734">
    <property type="term" value="F:L-aspartate oxidase activity"/>
    <property type="evidence" value="ECO:0007669"/>
    <property type="project" value="UniProtKB-UniRule"/>
</dbReference>
<keyword evidence="6 13" id="KW-0285">Flavoprotein</keyword>
<dbReference type="GO" id="GO:0034628">
    <property type="term" value="P:'de novo' NAD+ biosynthetic process from L-aspartate"/>
    <property type="evidence" value="ECO:0007669"/>
    <property type="project" value="TreeGrafter"/>
</dbReference>
<dbReference type="InterPro" id="IPR003953">
    <property type="entry name" value="FAD-dep_OxRdtase_2_FAD-bd"/>
</dbReference>
<evidence type="ECO:0000256" key="11">
    <source>
        <dbReference type="ARBA" id="ARBA00048305"/>
    </source>
</evidence>
<dbReference type="PANTHER" id="PTHR42716">
    <property type="entry name" value="L-ASPARTATE OXIDASE"/>
    <property type="match status" value="1"/>
</dbReference>
<comment type="function">
    <text evidence="10">Catalyzes the oxidation of L-aspartate to iminoaspartate, the first step in the de novo biosynthesis of NAD(+).</text>
</comment>
<dbReference type="SUPFAM" id="SSF51905">
    <property type="entry name" value="FAD/NAD(P)-binding domain"/>
    <property type="match status" value="1"/>
</dbReference>
<dbReference type="PRINTS" id="PR00368">
    <property type="entry name" value="FADPNR"/>
</dbReference>
<evidence type="ECO:0000256" key="2">
    <source>
        <dbReference type="ARBA" id="ARBA00004950"/>
    </source>
</evidence>
<dbReference type="NCBIfam" id="TIGR00551">
    <property type="entry name" value="nadB"/>
    <property type="match status" value="1"/>
</dbReference>
<dbReference type="Proteomes" id="UP000824037">
    <property type="component" value="Unassembled WGS sequence"/>
</dbReference>
<evidence type="ECO:0000256" key="9">
    <source>
        <dbReference type="ARBA" id="ARBA00023002"/>
    </source>
</evidence>
<organism evidence="17 18">
    <name type="scientific">Candidatus Ruania gallistercoris</name>
    <dbReference type="NCBI Taxonomy" id="2838746"/>
    <lineage>
        <taxon>Bacteria</taxon>
        <taxon>Bacillati</taxon>
        <taxon>Actinomycetota</taxon>
        <taxon>Actinomycetes</taxon>
        <taxon>Micrococcales</taxon>
        <taxon>Ruaniaceae</taxon>
        <taxon>Ruania</taxon>
    </lineage>
</organism>
<evidence type="ECO:0000259" key="15">
    <source>
        <dbReference type="Pfam" id="PF00890"/>
    </source>
</evidence>
<evidence type="ECO:0000313" key="18">
    <source>
        <dbReference type="Proteomes" id="UP000824037"/>
    </source>
</evidence>
<dbReference type="InterPro" id="IPR005288">
    <property type="entry name" value="NadB"/>
</dbReference>
<reference evidence="17" key="2">
    <citation type="submission" date="2021-04" db="EMBL/GenBank/DDBJ databases">
        <authorList>
            <person name="Gilroy R."/>
        </authorList>
    </citation>
    <scope>NUCLEOTIDE SEQUENCE</scope>
    <source>
        <strain evidence="17">ChiGjej4B4-7305</strain>
    </source>
</reference>
<evidence type="ECO:0000256" key="12">
    <source>
        <dbReference type="NCBIfam" id="TIGR00551"/>
    </source>
</evidence>
<evidence type="ECO:0000256" key="1">
    <source>
        <dbReference type="ARBA" id="ARBA00001974"/>
    </source>
</evidence>
<protein>
    <recommendedName>
        <fullName evidence="5 12">L-aspartate oxidase</fullName>
        <ecNumber evidence="4 12">1.4.3.16</ecNumber>
    </recommendedName>
</protein>
<evidence type="ECO:0000256" key="14">
    <source>
        <dbReference type="SAM" id="MobiDB-lite"/>
    </source>
</evidence>
<feature type="domain" description="Fumarate reductase/succinate dehydrogenase flavoprotein-like C-terminal" evidence="16">
    <location>
        <begin position="441"/>
        <end position="518"/>
    </location>
</feature>
<keyword evidence="7 13" id="KW-0662">Pyridine nucleotide biosynthesis</keyword>
<evidence type="ECO:0000256" key="4">
    <source>
        <dbReference type="ARBA" id="ARBA00012173"/>
    </source>
</evidence>
<comment type="catalytic activity">
    <reaction evidence="11">
        <text>L-aspartate + O2 = iminosuccinate + H2O2</text>
        <dbReference type="Rhea" id="RHEA:25876"/>
        <dbReference type="ChEBI" id="CHEBI:15379"/>
        <dbReference type="ChEBI" id="CHEBI:16240"/>
        <dbReference type="ChEBI" id="CHEBI:29991"/>
        <dbReference type="ChEBI" id="CHEBI:77875"/>
        <dbReference type="EC" id="1.4.3.16"/>
    </reaction>
    <physiologicalReaction direction="left-to-right" evidence="11">
        <dbReference type="Rhea" id="RHEA:25877"/>
    </physiologicalReaction>
</comment>
<evidence type="ECO:0000313" key="17">
    <source>
        <dbReference type="EMBL" id="HIZ35627.1"/>
    </source>
</evidence>
<dbReference type="Pfam" id="PF02910">
    <property type="entry name" value="Succ_DH_flav_C"/>
    <property type="match status" value="1"/>
</dbReference>
<evidence type="ECO:0000256" key="13">
    <source>
        <dbReference type="RuleBase" id="RU362049"/>
    </source>
</evidence>
<feature type="region of interest" description="Disordered" evidence="14">
    <location>
        <begin position="410"/>
        <end position="432"/>
    </location>
</feature>
<dbReference type="AlphaFoldDB" id="A0A9D2EE52"/>
<feature type="compositionally biased region" description="Low complexity" evidence="14">
    <location>
        <begin position="412"/>
        <end position="432"/>
    </location>
</feature>
<evidence type="ECO:0000256" key="7">
    <source>
        <dbReference type="ARBA" id="ARBA00022642"/>
    </source>
</evidence>
<dbReference type="EMBL" id="DXBY01000131">
    <property type="protein sequence ID" value="HIZ35627.1"/>
    <property type="molecule type" value="Genomic_DNA"/>
</dbReference>
<dbReference type="EC" id="1.4.3.16" evidence="4 12"/>
<proteinExistence type="inferred from homology"/>
<dbReference type="InterPro" id="IPR027477">
    <property type="entry name" value="Succ_DH/fumarate_Rdtase_cat_sf"/>
</dbReference>
<evidence type="ECO:0000256" key="10">
    <source>
        <dbReference type="ARBA" id="ARBA00029426"/>
    </source>
</evidence>
<evidence type="ECO:0000256" key="8">
    <source>
        <dbReference type="ARBA" id="ARBA00022827"/>
    </source>
</evidence>
<dbReference type="Gene3D" id="1.20.58.100">
    <property type="entry name" value="Fumarate reductase/succinate dehydrogenase flavoprotein-like, C-terminal domain"/>
    <property type="match status" value="1"/>
</dbReference>
<dbReference type="SUPFAM" id="SSF56425">
    <property type="entry name" value="Succinate dehydrogenase/fumarate reductase flavoprotein, catalytic domain"/>
    <property type="match status" value="1"/>
</dbReference>
<comment type="subcellular location">
    <subcellularLocation>
        <location evidence="13">Cytoplasm</location>
    </subcellularLocation>
</comment>
<comment type="pathway">
    <text evidence="2 13">Cofactor biosynthesis; NAD(+) biosynthesis; iminoaspartate from L-aspartate (oxidase route): step 1/1.</text>
</comment>